<feature type="transmembrane region" description="Helical" evidence="2">
    <location>
        <begin position="20"/>
        <end position="44"/>
    </location>
</feature>
<proteinExistence type="predicted"/>
<reference evidence="3 4" key="1">
    <citation type="submission" date="2018-10" db="EMBL/GenBank/DDBJ databases">
        <title>Sequencing the genomes of 1000 actinobacteria strains.</title>
        <authorList>
            <person name="Klenk H.-P."/>
        </authorList>
    </citation>
    <scope>NUCLEOTIDE SEQUENCE [LARGE SCALE GENOMIC DNA]</scope>
    <source>
        <strain evidence="3 4">DSM 45175</strain>
    </source>
</reference>
<keyword evidence="4" id="KW-1185">Reference proteome</keyword>
<keyword evidence="2" id="KW-0472">Membrane</keyword>
<feature type="compositionally biased region" description="Pro residues" evidence="1">
    <location>
        <begin position="154"/>
        <end position="163"/>
    </location>
</feature>
<dbReference type="AlphaFoldDB" id="A0A495JUR0"/>
<dbReference type="EMBL" id="RBKT01000001">
    <property type="protein sequence ID" value="RKR92757.1"/>
    <property type="molecule type" value="Genomic_DNA"/>
</dbReference>
<keyword evidence="2" id="KW-1133">Transmembrane helix</keyword>
<feature type="region of interest" description="Disordered" evidence="1">
    <location>
        <begin position="134"/>
        <end position="163"/>
    </location>
</feature>
<evidence type="ECO:0000256" key="2">
    <source>
        <dbReference type="SAM" id="Phobius"/>
    </source>
</evidence>
<sequence>MTVPGAASRRRVWMWLGSPGSVRAITVGMIAYALIIGALVVGYARVSGCLARYAEASASSTAARAQAASEDRAIDLADRQIAEVDRAATARADDALGVLLQAMAGQDRQATLTAFETLLKVRTEVADVRAENAEARRLNSDRRAEIERARLSNPVPPPPSQSC</sequence>
<dbReference type="OrthoDB" id="9891829at2"/>
<protein>
    <submittedName>
        <fullName evidence="3">Uncharacterized protein</fullName>
    </submittedName>
</protein>
<evidence type="ECO:0000313" key="3">
    <source>
        <dbReference type="EMBL" id="RKR92757.1"/>
    </source>
</evidence>
<gene>
    <name evidence="3" type="ORF">BDK92_7237</name>
</gene>
<feature type="compositionally biased region" description="Basic and acidic residues" evidence="1">
    <location>
        <begin position="134"/>
        <end position="150"/>
    </location>
</feature>
<comment type="caution">
    <text evidence="3">The sequence shown here is derived from an EMBL/GenBank/DDBJ whole genome shotgun (WGS) entry which is preliminary data.</text>
</comment>
<evidence type="ECO:0000313" key="4">
    <source>
        <dbReference type="Proteomes" id="UP000277671"/>
    </source>
</evidence>
<organism evidence="3 4">
    <name type="scientific">Micromonospora pisi</name>
    <dbReference type="NCBI Taxonomy" id="589240"/>
    <lineage>
        <taxon>Bacteria</taxon>
        <taxon>Bacillati</taxon>
        <taxon>Actinomycetota</taxon>
        <taxon>Actinomycetes</taxon>
        <taxon>Micromonosporales</taxon>
        <taxon>Micromonosporaceae</taxon>
        <taxon>Micromonospora</taxon>
    </lineage>
</organism>
<accession>A0A495JUR0</accession>
<keyword evidence="2" id="KW-0812">Transmembrane</keyword>
<name>A0A495JUR0_9ACTN</name>
<dbReference type="RefSeq" id="WP_147457240.1">
    <property type="nucleotide sequence ID" value="NZ_RBKT01000001.1"/>
</dbReference>
<dbReference type="Proteomes" id="UP000277671">
    <property type="component" value="Unassembled WGS sequence"/>
</dbReference>
<evidence type="ECO:0000256" key="1">
    <source>
        <dbReference type="SAM" id="MobiDB-lite"/>
    </source>
</evidence>